<dbReference type="EMBL" id="LRBV02000001">
    <property type="status" value="NOT_ANNOTATED_CDS"/>
    <property type="molecule type" value="Genomic_DNA"/>
</dbReference>
<gene>
    <name evidence="7" type="primary">LOC115990945</name>
</gene>
<accession>A0A7N2QXZ2</accession>
<dbReference type="FunFam" id="2.170.150.80:FF:000009">
    <property type="entry name" value="NAC domain-containing protein 8"/>
    <property type="match status" value="1"/>
</dbReference>
<keyword evidence="8" id="KW-1185">Reference proteome</keyword>
<evidence type="ECO:0000256" key="5">
    <source>
        <dbReference type="SAM" id="MobiDB-lite"/>
    </source>
</evidence>
<evidence type="ECO:0000256" key="3">
    <source>
        <dbReference type="ARBA" id="ARBA00023163"/>
    </source>
</evidence>
<sequence length="509" mass="57578">MAGPSWLVDSNRIATKIKSASATCHPDRVTWKSNPSRACPNCQFMIDNSDVAQEWPGLPRGVKFDPSDHEIIWHLLAKVGEGDLKPHPFIDEFIQTVEKDDGICYAHPQNLPGVKQDGSVSHFFHRAIKAYNTGTRKRRKIHGDDFGDVRWHKTGRTKPVILDGVQRGCKKIMVLYMSMERGGKAEKTNWVMHQYHLGTAEEEQDGEYVISKIFYQQQQQQVKQVEKIDQDFPETTDPVTVKAGPVTPDPPPLTERRCSKNDLGQDTTVTSEVRSAVHLGTAEEEQDGEYVISKIFYQQQQQQVKQVEKIDQDFPETTDPVTVKAGPVTPDPPPLTERRCSKNDLGQDTTVTSEVPLAQHPANERIEKEVEPEYKMPDFDDQPKVENHTGEVMDNNDVHVEEDPKWWESESQHLLDSQQLVEALSLCDDIFQSQSPNRDGNENGNGKLRLSDYAQLGPEDLKKDLEECQYLACDPANIELDTPTEFRLSQLEFGSQDSYIAWGGGKVID</sequence>
<dbReference type="Gene3D" id="2.170.150.80">
    <property type="entry name" value="NAC domain"/>
    <property type="match status" value="1"/>
</dbReference>
<dbReference type="PANTHER" id="PTHR31079:SF9">
    <property type="entry name" value="SUPPRESSOR OF GAMMA RESPONSE 1"/>
    <property type="match status" value="1"/>
</dbReference>
<dbReference type="RefSeq" id="XP_030970575.1">
    <property type="nucleotide sequence ID" value="XM_031114715.1"/>
</dbReference>
<dbReference type="InterPro" id="IPR003441">
    <property type="entry name" value="NAC-dom"/>
</dbReference>
<organism evidence="7 8">
    <name type="scientific">Quercus lobata</name>
    <name type="common">Valley oak</name>
    <dbReference type="NCBI Taxonomy" id="97700"/>
    <lineage>
        <taxon>Eukaryota</taxon>
        <taxon>Viridiplantae</taxon>
        <taxon>Streptophyta</taxon>
        <taxon>Embryophyta</taxon>
        <taxon>Tracheophyta</taxon>
        <taxon>Spermatophyta</taxon>
        <taxon>Magnoliopsida</taxon>
        <taxon>eudicotyledons</taxon>
        <taxon>Gunneridae</taxon>
        <taxon>Pentapetalae</taxon>
        <taxon>rosids</taxon>
        <taxon>fabids</taxon>
        <taxon>Fagales</taxon>
        <taxon>Fagaceae</taxon>
        <taxon>Quercus</taxon>
    </lineage>
</organism>
<feature type="region of interest" description="Disordered" evidence="5">
    <location>
        <begin position="234"/>
        <end position="261"/>
    </location>
</feature>
<keyword evidence="1" id="KW-0805">Transcription regulation</keyword>
<dbReference type="KEGG" id="qlo:115990945"/>
<feature type="region of interest" description="Disordered" evidence="5">
    <location>
        <begin position="316"/>
        <end position="347"/>
    </location>
</feature>
<dbReference type="PANTHER" id="PTHR31079">
    <property type="entry name" value="NAC DOMAIN-CONTAINING PROTEIN 73"/>
    <property type="match status" value="1"/>
</dbReference>
<dbReference type="Pfam" id="PF02365">
    <property type="entry name" value="NAM"/>
    <property type="match status" value="1"/>
</dbReference>
<proteinExistence type="predicted"/>
<dbReference type="InParanoid" id="A0A7N2QXZ2"/>
<dbReference type="SUPFAM" id="SSF101941">
    <property type="entry name" value="NAC domain"/>
    <property type="match status" value="1"/>
</dbReference>
<dbReference type="FunCoup" id="A0A7N2QXZ2">
    <property type="interactions" value="2478"/>
</dbReference>
<dbReference type="GO" id="GO:0005634">
    <property type="term" value="C:nucleus"/>
    <property type="evidence" value="ECO:0007669"/>
    <property type="project" value="TreeGrafter"/>
</dbReference>
<reference evidence="7" key="2">
    <citation type="submission" date="2021-01" db="UniProtKB">
        <authorList>
            <consortium name="EnsemblPlants"/>
        </authorList>
    </citation>
    <scope>IDENTIFICATION</scope>
</reference>
<dbReference type="InterPro" id="IPR036093">
    <property type="entry name" value="NAC_dom_sf"/>
</dbReference>
<evidence type="ECO:0000256" key="4">
    <source>
        <dbReference type="ARBA" id="ARBA00023242"/>
    </source>
</evidence>
<keyword evidence="4" id="KW-0539">Nucleus</keyword>
<feature type="domain" description="NAC" evidence="6">
    <location>
        <begin position="58"/>
        <end position="216"/>
    </location>
</feature>
<dbReference type="OMA" id="ACPRCNH"/>
<dbReference type="EnsemblPlants" id="QL01p045366:mrna">
    <property type="protein sequence ID" value="QL01p045366:mrna"/>
    <property type="gene ID" value="QL01p045366"/>
</dbReference>
<evidence type="ECO:0000313" key="8">
    <source>
        <dbReference type="Proteomes" id="UP000594261"/>
    </source>
</evidence>
<dbReference type="InterPro" id="IPR044799">
    <property type="entry name" value="SOG1-like"/>
</dbReference>
<evidence type="ECO:0000259" key="6">
    <source>
        <dbReference type="PROSITE" id="PS51005"/>
    </source>
</evidence>
<dbReference type="OrthoDB" id="1882130at2759"/>
<dbReference type="AlphaFoldDB" id="A0A7N2QXZ2"/>
<dbReference type="GO" id="GO:0003700">
    <property type="term" value="F:DNA-binding transcription factor activity"/>
    <property type="evidence" value="ECO:0007669"/>
    <property type="project" value="InterPro"/>
</dbReference>
<name>A0A7N2QXZ2_QUELO</name>
<reference evidence="7 8" key="1">
    <citation type="journal article" date="2016" name="G3 (Bethesda)">
        <title>First Draft Assembly and Annotation of the Genome of a California Endemic Oak Quercus lobata Nee (Fagaceae).</title>
        <authorList>
            <person name="Sork V.L."/>
            <person name="Fitz-Gibbon S.T."/>
            <person name="Puiu D."/>
            <person name="Crepeau M."/>
            <person name="Gugger P.F."/>
            <person name="Sherman R."/>
            <person name="Stevens K."/>
            <person name="Langley C.H."/>
            <person name="Pellegrini M."/>
            <person name="Salzberg S.L."/>
        </authorList>
    </citation>
    <scope>NUCLEOTIDE SEQUENCE [LARGE SCALE GENOMIC DNA]</scope>
    <source>
        <strain evidence="7 8">cv. SW786</strain>
    </source>
</reference>
<dbReference type="Gramene" id="QL01p045366:mrna">
    <property type="protein sequence ID" value="QL01p045366:mrna"/>
    <property type="gene ID" value="QL01p045366"/>
</dbReference>
<evidence type="ECO:0000313" key="7">
    <source>
        <dbReference type="EnsemblPlants" id="QL01p045366:mrna"/>
    </source>
</evidence>
<evidence type="ECO:0000256" key="1">
    <source>
        <dbReference type="ARBA" id="ARBA00023015"/>
    </source>
</evidence>
<protein>
    <recommendedName>
        <fullName evidence="6">NAC domain-containing protein</fullName>
    </recommendedName>
</protein>
<keyword evidence="3" id="KW-0804">Transcription</keyword>
<evidence type="ECO:0000256" key="2">
    <source>
        <dbReference type="ARBA" id="ARBA00023125"/>
    </source>
</evidence>
<keyword evidence="2" id="KW-0238">DNA-binding</keyword>
<dbReference type="Proteomes" id="UP000594261">
    <property type="component" value="Chromosome 1"/>
</dbReference>
<dbReference type="PROSITE" id="PS51005">
    <property type="entry name" value="NAC"/>
    <property type="match status" value="1"/>
</dbReference>
<dbReference type="GO" id="GO:0000976">
    <property type="term" value="F:transcription cis-regulatory region binding"/>
    <property type="evidence" value="ECO:0007669"/>
    <property type="project" value="TreeGrafter"/>
</dbReference>
<dbReference type="GeneID" id="115990945"/>